<reference evidence="1 2" key="1">
    <citation type="submission" date="2020-02" db="EMBL/GenBank/DDBJ databases">
        <authorList>
            <person name="Ma Q."/>
            <person name="Huang Y."/>
            <person name="Song X."/>
            <person name="Pei D."/>
        </authorList>
    </citation>
    <scope>NUCLEOTIDE SEQUENCE [LARGE SCALE GENOMIC DNA]</scope>
    <source>
        <strain evidence="1">Sxm20200214</strain>
        <tissue evidence="1">Leaf</tissue>
    </source>
</reference>
<evidence type="ECO:0000313" key="2">
    <source>
        <dbReference type="Proteomes" id="UP000886595"/>
    </source>
</evidence>
<organism evidence="1 2">
    <name type="scientific">Brassica carinata</name>
    <name type="common">Ethiopian mustard</name>
    <name type="synonym">Abyssinian cabbage</name>
    <dbReference type="NCBI Taxonomy" id="52824"/>
    <lineage>
        <taxon>Eukaryota</taxon>
        <taxon>Viridiplantae</taxon>
        <taxon>Streptophyta</taxon>
        <taxon>Embryophyta</taxon>
        <taxon>Tracheophyta</taxon>
        <taxon>Spermatophyta</taxon>
        <taxon>Magnoliopsida</taxon>
        <taxon>eudicotyledons</taxon>
        <taxon>Gunneridae</taxon>
        <taxon>Pentapetalae</taxon>
        <taxon>rosids</taxon>
        <taxon>malvids</taxon>
        <taxon>Brassicales</taxon>
        <taxon>Brassicaceae</taxon>
        <taxon>Brassiceae</taxon>
        <taxon>Brassica</taxon>
    </lineage>
</organism>
<comment type="caution">
    <text evidence="1">The sequence shown here is derived from an EMBL/GenBank/DDBJ whole genome shotgun (WGS) entry which is preliminary data.</text>
</comment>
<keyword evidence="2" id="KW-1185">Reference proteome</keyword>
<gene>
    <name evidence="1" type="ORF">Bca52824_027877</name>
</gene>
<protein>
    <submittedName>
        <fullName evidence="1">Uncharacterized protein</fullName>
    </submittedName>
</protein>
<dbReference type="EMBL" id="JAAMPC010000006">
    <property type="protein sequence ID" value="KAG2308129.1"/>
    <property type="molecule type" value="Genomic_DNA"/>
</dbReference>
<name>A0A8X7VB95_BRACI</name>
<dbReference type="AlphaFoldDB" id="A0A8X7VB95"/>
<accession>A0A8X7VB95</accession>
<dbReference type="Proteomes" id="UP000886595">
    <property type="component" value="Unassembled WGS sequence"/>
</dbReference>
<evidence type="ECO:0000313" key="1">
    <source>
        <dbReference type="EMBL" id="KAG2308129.1"/>
    </source>
</evidence>
<sequence length="73" mass="8005">MVFHENYTQLLNVLPVDAQIIGTLNDMEIIGTSNIEDGEDDTAMMIVEQEDDLLGEEFMDIEAAAIMVTAAAD</sequence>
<proteinExistence type="predicted"/>